<dbReference type="SMART" id="SM00347">
    <property type="entry name" value="HTH_MARR"/>
    <property type="match status" value="1"/>
</dbReference>
<dbReference type="InterPro" id="IPR000835">
    <property type="entry name" value="HTH_MarR-typ"/>
</dbReference>
<proteinExistence type="predicted"/>
<dbReference type="EMBL" id="FKBS01000025">
    <property type="protein sequence ID" value="SAI47762.1"/>
    <property type="molecule type" value="Genomic_DNA"/>
</dbReference>
<dbReference type="InterPro" id="IPR039422">
    <property type="entry name" value="MarR/SlyA-like"/>
</dbReference>
<dbReference type="PANTHER" id="PTHR33164:SF43">
    <property type="entry name" value="HTH-TYPE TRANSCRIPTIONAL REPRESSOR YETL"/>
    <property type="match status" value="1"/>
</dbReference>
<dbReference type="GO" id="GO:0006950">
    <property type="term" value="P:response to stress"/>
    <property type="evidence" value="ECO:0007669"/>
    <property type="project" value="TreeGrafter"/>
</dbReference>
<gene>
    <name evidence="2" type="ORF">SAMEA1982600_03850</name>
</gene>
<dbReference type="Gene3D" id="1.10.10.10">
    <property type="entry name" value="Winged helix-like DNA-binding domain superfamily/Winged helix DNA-binding domain"/>
    <property type="match status" value="1"/>
</dbReference>
<dbReference type="PANTHER" id="PTHR33164">
    <property type="entry name" value="TRANSCRIPTIONAL REGULATOR, MARR FAMILY"/>
    <property type="match status" value="1"/>
</dbReference>
<dbReference type="SUPFAM" id="SSF46785">
    <property type="entry name" value="Winged helix' DNA-binding domain"/>
    <property type="match status" value="1"/>
</dbReference>
<evidence type="ECO:0000313" key="3">
    <source>
        <dbReference type="Proteomes" id="UP000077037"/>
    </source>
</evidence>
<feature type="domain" description="HTH marR-type" evidence="1">
    <location>
        <begin position="16"/>
        <end position="157"/>
    </location>
</feature>
<dbReference type="Proteomes" id="UP000077037">
    <property type="component" value="Unassembled WGS sequence"/>
</dbReference>
<dbReference type="AlphaFoldDB" id="A0A157QPF4"/>
<dbReference type="InterPro" id="IPR036390">
    <property type="entry name" value="WH_DNA-bd_sf"/>
</dbReference>
<protein>
    <submittedName>
        <fullName evidence="2">MarR family transcriptional regulator</fullName>
    </submittedName>
</protein>
<dbReference type="RefSeq" id="WP_066417248.1">
    <property type="nucleotide sequence ID" value="NZ_FKBS01000025.1"/>
</dbReference>
<dbReference type="InterPro" id="IPR036388">
    <property type="entry name" value="WH-like_DNA-bd_sf"/>
</dbReference>
<evidence type="ECO:0000313" key="2">
    <source>
        <dbReference type="EMBL" id="SAI47762.1"/>
    </source>
</evidence>
<reference evidence="2 3" key="1">
    <citation type="submission" date="2016-03" db="EMBL/GenBank/DDBJ databases">
        <authorList>
            <consortium name="Pathogen Informatics"/>
        </authorList>
    </citation>
    <scope>NUCLEOTIDE SEQUENCE [LARGE SCALE GENOMIC DNA]</scope>
    <source>
        <strain evidence="2 3">NCTC13364</strain>
    </source>
</reference>
<evidence type="ECO:0000259" key="1">
    <source>
        <dbReference type="PROSITE" id="PS50995"/>
    </source>
</evidence>
<dbReference type="GO" id="GO:0003700">
    <property type="term" value="F:DNA-binding transcription factor activity"/>
    <property type="evidence" value="ECO:0007669"/>
    <property type="project" value="InterPro"/>
</dbReference>
<name>A0A157QPF4_9BORD</name>
<dbReference type="PROSITE" id="PS50995">
    <property type="entry name" value="HTH_MARR_2"/>
    <property type="match status" value="1"/>
</dbReference>
<sequence length="157" mass="17186">MPSSRLPPAPHAPRLSSSDYELLAQFRRALREFISFSESAAAEMGLAPQQHQALLAIKGTPGRDGLYIGEIAERLMIKPHTAAELVTRLVRMDLARRLPDPADGRRVQVVLTAHAESLLEDLSVAHLEELRGIRPLLARLLDRFDDAPGKADPADAG</sequence>
<accession>A0A157QPF4</accession>
<organism evidence="2 3">
    <name type="scientific">Bordetella ansorpii</name>
    <dbReference type="NCBI Taxonomy" id="288768"/>
    <lineage>
        <taxon>Bacteria</taxon>
        <taxon>Pseudomonadati</taxon>
        <taxon>Pseudomonadota</taxon>
        <taxon>Betaproteobacteria</taxon>
        <taxon>Burkholderiales</taxon>
        <taxon>Alcaligenaceae</taxon>
        <taxon>Bordetella</taxon>
    </lineage>
</organism>
<dbReference type="Pfam" id="PF12802">
    <property type="entry name" value="MarR_2"/>
    <property type="match status" value="1"/>
</dbReference>